<keyword evidence="3" id="KW-1003">Cell membrane</keyword>
<evidence type="ECO:0000256" key="5">
    <source>
        <dbReference type="ARBA" id="ARBA00022989"/>
    </source>
</evidence>
<keyword evidence="5 7" id="KW-1133">Transmembrane helix</keyword>
<sequence>MATAELPPARSTELPLEPEMHPLVKSVHTGQPHNLVTVGDAIGNVVLDGNHPRGWWLGFLAGFAMLQVLALAVCWLFYMGVGIWGINVPVAWGFAIVNFVWWIGIGHAGTLISAVLLLLHQKWRTSINRFSEAMTIFAVMCAGLFPLLHMGRPWFAYWLYPFPNVAGVWPQFRSPLTWDVFAVTTYFTVSLVFWYLGLVPDLAALRDQAKKRWQRVVYGLLALGWRGSAIHWRRYEKVYLILGGISTPLVLSVHTVVSFDFAVSIVPLWHATIFPPFFVAGAIYSGFAMVVLIAIPVRKWYKLEDFFSDHHLDIMGKVMLATGFLVTYGYFSELWMAWYGHTLYEWGTTIERMFGPYGWSYWCLIGFNCVFPLTALWSRKMRVSPFWMSAICISVLIGMWFERYVIVITLAREYLPSAWGHYAPTLWDYATMVGSLGLFLFLFFLFLRYLPMISITEMRELLPKKQGGGGGHSIMENAP</sequence>
<evidence type="ECO:0000256" key="2">
    <source>
        <dbReference type="ARBA" id="ARBA00008929"/>
    </source>
</evidence>
<feature type="transmembrane region" description="Helical" evidence="7">
    <location>
        <begin position="359"/>
        <end position="378"/>
    </location>
</feature>
<organism evidence="8 9">
    <name type="scientific">Gemmata massiliana</name>
    <dbReference type="NCBI Taxonomy" id="1210884"/>
    <lineage>
        <taxon>Bacteria</taxon>
        <taxon>Pseudomonadati</taxon>
        <taxon>Planctomycetota</taxon>
        <taxon>Planctomycetia</taxon>
        <taxon>Gemmatales</taxon>
        <taxon>Gemmataceae</taxon>
        <taxon>Gemmata</taxon>
    </lineage>
</organism>
<feature type="transmembrane region" description="Helical" evidence="7">
    <location>
        <begin position="318"/>
        <end position="339"/>
    </location>
</feature>
<evidence type="ECO:0000256" key="1">
    <source>
        <dbReference type="ARBA" id="ARBA00004651"/>
    </source>
</evidence>
<evidence type="ECO:0000256" key="6">
    <source>
        <dbReference type="ARBA" id="ARBA00023136"/>
    </source>
</evidence>
<dbReference type="Pfam" id="PF03916">
    <property type="entry name" value="NrfD"/>
    <property type="match status" value="1"/>
</dbReference>
<evidence type="ECO:0000256" key="7">
    <source>
        <dbReference type="SAM" id="Phobius"/>
    </source>
</evidence>
<dbReference type="InterPro" id="IPR005614">
    <property type="entry name" value="NrfD-like"/>
</dbReference>
<feature type="transmembrane region" description="Helical" evidence="7">
    <location>
        <begin position="426"/>
        <end position="450"/>
    </location>
</feature>
<feature type="transmembrane region" description="Helical" evidence="7">
    <location>
        <begin position="180"/>
        <end position="205"/>
    </location>
</feature>
<feature type="transmembrane region" description="Helical" evidence="7">
    <location>
        <begin position="55"/>
        <end position="78"/>
    </location>
</feature>
<dbReference type="GO" id="GO:0005886">
    <property type="term" value="C:plasma membrane"/>
    <property type="evidence" value="ECO:0007669"/>
    <property type="project" value="UniProtKB-SubCell"/>
</dbReference>
<dbReference type="EMBL" id="LR593886">
    <property type="protein sequence ID" value="VTR92346.1"/>
    <property type="molecule type" value="Genomic_DNA"/>
</dbReference>
<dbReference type="Proteomes" id="UP000464178">
    <property type="component" value="Chromosome"/>
</dbReference>
<feature type="transmembrane region" description="Helical" evidence="7">
    <location>
        <begin position="238"/>
        <end position="257"/>
    </location>
</feature>
<dbReference type="PANTHER" id="PTHR43044:SF2">
    <property type="entry name" value="POLYSULPHIDE REDUCTASE NRFD"/>
    <property type="match status" value="1"/>
</dbReference>
<feature type="transmembrane region" description="Helical" evidence="7">
    <location>
        <begin position="131"/>
        <end position="160"/>
    </location>
</feature>
<feature type="transmembrane region" description="Helical" evidence="7">
    <location>
        <begin position="385"/>
        <end position="406"/>
    </location>
</feature>
<evidence type="ECO:0000313" key="8">
    <source>
        <dbReference type="EMBL" id="VTR92346.1"/>
    </source>
</evidence>
<gene>
    <name evidence="8" type="ORF">SOIL9_53680</name>
</gene>
<feature type="transmembrane region" description="Helical" evidence="7">
    <location>
        <begin position="277"/>
        <end position="297"/>
    </location>
</feature>
<dbReference type="AlphaFoldDB" id="A0A6P2CVD4"/>
<comment type="subcellular location">
    <subcellularLocation>
        <location evidence="1">Cell membrane</location>
        <topology evidence="1">Multi-pass membrane protein</topology>
    </subcellularLocation>
</comment>
<evidence type="ECO:0000256" key="4">
    <source>
        <dbReference type="ARBA" id="ARBA00022692"/>
    </source>
</evidence>
<keyword evidence="6 7" id="KW-0472">Membrane</keyword>
<name>A0A6P2CVD4_9BACT</name>
<keyword evidence="9" id="KW-1185">Reference proteome</keyword>
<dbReference type="KEGG" id="gms:SOIL9_53680"/>
<dbReference type="PANTHER" id="PTHR43044">
    <property type="match status" value="1"/>
</dbReference>
<evidence type="ECO:0000313" key="9">
    <source>
        <dbReference type="Proteomes" id="UP000464178"/>
    </source>
</evidence>
<feature type="transmembrane region" description="Helical" evidence="7">
    <location>
        <begin position="90"/>
        <end position="119"/>
    </location>
</feature>
<evidence type="ECO:0000256" key="3">
    <source>
        <dbReference type="ARBA" id="ARBA00022475"/>
    </source>
</evidence>
<keyword evidence="4 7" id="KW-0812">Transmembrane</keyword>
<comment type="similarity">
    <text evidence="2">Belongs to the NrfD family.</text>
</comment>
<reference evidence="8 9" key="1">
    <citation type="submission" date="2019-05" db="EMBL/GenBank/DDBJ databases">
        <authorList>
            <consortium name="Science for Life Laboratories"/>
        </authorList>
    </citation>
    <scope>NUCLEOTIDE SEQUENCE [LARGE SCALE GENOMIC DNA]</scope>
    <source>
        <strain evidence="8">Soil9</strain>
    </source>
</reference>
<accession>A0A6P2CVD4</accession>
<proteinExistence type="inferred from homology"/>
<protein>
    <submittedName>
        <fullName evidence="8">Uncharacterized protein</fullName>
    </submittedName>
</protein>